<feature type="region of interest" description="Disordered" evidence="1">
    <location>
        <begin position="1"/>
        <end position="59"/>
    </location>
</feature>
<dbReference type="Pfam" id="PF02845">
    <property type="entry name" value="CUE"/>
    <property type="match status" value="1"/>
</dbReference>
<comment type="caution">
    <text evidence="3">The sequence shown here is derived from an EMBL/GenBank/DDBJ whole genome shotgun (WGS) entry which is preliminary data.</text>
</comment>
<feature type="region of interest" description="Disordered" evidence="1">
    <location>
        <begin position="323"/>
        <end position="344"/>
    </location>
</feature>
<sequence>MSESKEEHIKQETIVTENEIPPSGIKETSPDNAENTDQVSTVSPSQPSQQPPPTTATEVVTETTVAVPEATPIVTQTQDLSKLPENVGILKEAFPDIDVEIIETILAAENNKLEPSFEILLGMSDPNYQQAPIPQQVTPPMPPRPSSQISAEPRSRSTSGNAPFAYWERQQEPRTVEEQLRLDEEFAKKLALEDERRVENRRQQLYQQQQQQNQQQHYQKREQDNDQDSIFNLQEELPIIKEKMIEAGNAAKKKVLDFYNQIKANTRNNNTPNQHETGVSSSMPTTHAQYRGLPSDDGDDLLTGDISALHLSDYDVYAQTGGRQRNKESFAATTATSTPNAQLKADEDFARQLANESSATTTSPMKKSVTPTVVIAPRSPLEFEGDSDYEDIGLTAAPSTNSKTEESNSVPYVIGDDDDSDSDDLVDIDDDELFDQDQDEKKAIDESTKTNNDATTTTTTTAAAKTATTTATTTTKD</sequence>
<dbReference type="PROSITE" id="PS51140">
    <property type="entry name" value="CUE"/>
    <property type="match status" value="1"/>
</dbReference>
<evidence type="ECO:0000313" key="4">
    <source>
        <dbReference type="Proteomes" id="UP001473302"/>
    </source>
</evidence>
<keyword evidence="4" id="KW-1185">Reference proteome</keyword>
<dbReference type="PANTHER" id="PTHR16461">
    <property type="entry name" value="TOLL-INTERACTING PROTEIN"/>
    <property type="match status" value="1"/>
</dbReference>
<feature type="compositionally biased region" description="Polar residues" evidence="1">
    <location>
        <begin position="397"/>
        <end position="410"/>
    </location>
</feature>
<evidence type="ECO:0000313" key="3">
    <source>
        <dbReference type="EMBL" id="GAA5817393.1"/>
    </source>
</evidence>
<dbReference type="PANTHER" id="PTHR16461:SF5">
    <property type="entry name" value="TOLL-INTERACTING PROTEIN"/>
    <property type="match status" value="1"/>
</dbReference>
<feature type="compositionally biased region" description="Low complexity" evidence="1">
    <location>
        <begin position="449"/>
        <end position="477"/>
    </location>
</feature>
<dbReference type="SMART" id="SM00546">
    <property type="entry name" value="CUE"/>
    <property type="match status" value="1"/>
</dbReference>
<proteinExistence type="predicted"/>
<feature type="compositionally biased region" description="Low complexity" evidence="1">
    <location>
        <begin position="203"/>
        <end position="217"/>
    </location>
</feature>
<protein>
    <recommendedName>
        <fullName evidence="2">CUE domain-containing protein</fullName>
    </recommendedName>
</protein>
<dbReference type="SUPFAM" id="SSF46934">
    <property type="entry name" value="UBA-like"/>
    <property type="match status" value="1"/>
</dbReference>
<feature type="compositionally biased region" description="Basic and acidic residues" evidence="1">
    <location>
        <begin position="169"/>
        <end position="178"/>
    </location>
</feature>
<dbReference type="InterPro" id="IPR009060">
    <property type="entry name" value="UBA-like_sf"/>
</dbReference>
<feature type="region of interest" description="Disordered" evidence="1">
    <location>
        <begin position="378"/>
        <end position="477"/>
    </location>
</feature>
<feature type="compositionally biased region" description="Basic and acidic residues" evidence="1">
    <location>
        <begin position="1"/>
        <end position="11"/>
    </location>
</feature>
<feature type="compositionally biased region" description="Low complexity" evidence="1">
    <location>
        <begin position="38"/>
        <end position="48"/>
    </location>
</feature>
<feature type="region of interest" description="Disordered" evidence="1">
    <location>
        <begin position="265"/>
        <end position="286"/>
    </location>
</feature>
<feature type="region of interest" description="Disordered" evidence="1">
    <location>
        <begin position="124"/>
        <end position="178"/>
    </location>
</feature>
<feature type="compositionally biased region" description="Acidic residues" evidence="1">
    <location>
        <begin position="415"/>
        <end position="438"/>
    </location>
</feature>
<dbReference type="Proteomes" id="UP001473302">
    <property type="component" value="Unassembled WGS sequence"/>
</dbReference>
<dbReference type="Gene3D" id="1.10.8.10">
    <property type="entry name" value="DNA helicase RuvA subunit, C-terminal domain"/>
    <property type="match status" value="1"/>
</dbReference>
<organism evidence="3 4">
    <name type="scientific">Mucor flavus</name>
    <dbReference type="NCBI Taxonomy" id="439312"/>
    <lineage>
        <taxon>Eukaryota</taxon>
        <taxon>Fungi</taxon>
        <taxon>Fungi incertae sedis</taxon>
        <taxon>Mucoromycota</taxon>
        <taxon>Mucoromycotina</taxon>
        <taxon>Mucoromycetes</taxon>
        <taxon>Mucorales</taxon>
        <taxon>Mucorineae</taxon>
        <taxon>Mucoraceae</taxon>
        <taxon>Mucor</taxon>
    </lineage>
</organism>
<feature type="compositionally biased region" description="Basic and acidic residues" evidence="1">
    <location>
        <begin position="439"/>
        <end position="448"/>
    </location>
</feature>
<feature type="region of interest" description="Disordered" evidence="1">
    <location>
        <begin position="200"/>
        <end position="232"/>
    </location>
</feature>
<evidence type="ECO:0000256" key="1">
    <source>
        <dbReference type="SAM" id="MobiDB-lite"/>
    </source>
</evidence>
<feature type="domain" description="CUE" evidence="2">
    <location>
        <begin position="82"/>
        <end position="125"/>
    </location>
</feature>
<dbReference type="InterPro" id="IPR003892">
    <property type="entry name" value="CUE"/>
</dbReference>
<accession>A0ABP9ZE40</accession>
<evidence type="ECO:0000259" key="2">
    <source>
        <dbReference type="PROSITE" id="PS51140"/>
    </source>
</evidence>
<gene>
    <name evidence="3" type="ORF">MFLAVUS_010938</name>
</gene>
<dbReference type="EMBL" id="BAABUK010000041">
    <property type="protein sequence ID" value="GAA5817393.1"/>
    <property type="molecule type" value="Genomic_DNA"/>
</dbReference>
<name>A0ABP9ZE40_9FUNG</name>
<feature type="compositionally biased region" description="Polar residues" evidence="1">
    <location>
        <begin position="331"/>
        <end position="341"/>
    </location>
</feature>
<reference evidence="3 4" key="1">
    <citation type="submission" date="2024-04" db="EMBL/GenBank/DDBJ databases">
        <title>genome sequences of Mucor flavus KT1a and Helicostylum pulchrum KT1b strains isolated from the surface of a dry-aged beef.</title>
        <authorList>
            <person name="Toyotome T."/>
            <person name="Hosono M."/>
            <person name="Torimaru M."/>
            <person name="Fukuda K."/>
            <person name="Mikami N."/>
        </authorList>
    </citation>
    <scope>NUCLEOTIDE SEQUENCE [LARGE SCALE GENOMIC DNA]</scope>
    <source>
        <strain evidence="3 4">KT1a</strain>
    </source>
</reference>